<dbReference type="EMBL" id="BOPA01000002">
    <property type="protein sequence ID" value="GIJ13567.1"/>
    <property type="molecule type" value="Genomic_DNA"/>
</dbReference>
<dbReference type="RefSeq" id="WP_204289897.1">
    <property type="nucleotide sequence ID" value="NZ_BAAAGZ010000051.1"/>
</dbReference>
<reference evidence="3 4" key="1">
    <citation type="submission" date="2021-01" db="EMBL/GenBank/DDBJ databases">
        <title>Whole genome shotgun sequence of Verrucosispora gifhornensis NBRC 16317.</title>
        <authorList>
            <person name="Komaki H."/>
            <person name="Tamura T."/>
        </authorList>
    </citation>
    <scope>NUCLEOTIDE SEQUENCE [LARGE SCALE GENOMIC DNA]</scope>
    <source>
        <strain evidence="3 4">NBRC 16317</strain>
    </source>
</reference>
<dbReference type="Proteomes" id="UP000647860">
    <property type="component" value="Unassembled WGS sequence"/>
</dbReference>
<gene>
    <name evidence="3" type="ORF">Vgi01_02510</name>
</gene>
<keyword evidence="2" id="KW-0472">Membrane</keyword>
<keyword evidence="2" id="KW-1133">Transmembrane helix</keyword>
<keyword evidence="2" id="KW-0812">Transmembrane</keyword>
<evidence type="ECO:0000313" key="3">
    <source>
        <dbReference type="EMBL" id="GIJ13567.1"/>
    </source>
</evidence>
<name>A0ABQ4I6N6_9ACTN</name>
<feature type="transmembrane region" description="Helical" evidence="2">
    <location>
        <begin position="107"/>
        <end position="140"/>
    </location>
</feature>
<feature type="region of interest" description="Disordered" evidence="1">
    <location>
        <begin position="145"/>
        <end position="176"/>
    </location>
</feature>
<evidence type="ECO:0000256" key="2">
    <source>
        <dbReference type="SAM" id="Phobius"/>
    </source>
</evidence>
<feature type="transmembrane region" description="Helical" evidence="2">
    <location>
        <begin position="227"/>
        <end position="246"/>
    </location>
</feature>
<feature type="transmembrane region" description="Helical" evidence="2">
    <location>
        <begin position="190"/>
        <end position="220"/>
    </location>
</feature>
<keyword evidence="4" id="KW-1185">Reference proteome</keyword>
<organism evidence="3 4">
    <name type="scientific">Micromonospora gifhornensis</name>
    <dbReference type="NCBI Taxonomy" id="84594"/>
    <lineage>
        <taxon>Bacteria</taxon>
        <taxon>Bacillati</taxon>
        <taxon>Actinomycetota</taxon>
        <taxon>Actinomycetes</taxon>
        <taxon>Micromonosporales</taxon>
        <taxon>Micromonosporaceae</taxon>
        <taxon>Micromonospora</taxon>
    </lineage>
</organism>
<sequence>MRGSRVVALVAAFAGALGVAYLILPAMGSDLAAQVARADFFAAHGATPVDLRWYGGVQQFGYSLLAQPVMALLGVRLTGVLALVAAATLFAALLVRTRVPRPLLGSLVGVITIAGNLVSGRITYGLGVAFGLAALLALTWRPTPSGIPRPTPTSRQNEPDPAAGQNEPDPAVGRDGIDAVPARVGGRWPLVLAGVGALLASATSPVAGLFVGLAGVALLLSRRYADGLTLAMTAALPLGVTALLFSDGGWMNISRTDTIRATVTALLVAALVGYRPVRIGALLAAGGVVAAALVHTPVGLNATRLATMFALPLLAAAAHRPAWLEPARRWVGGVALAVLLAVVCWWQPPVVPADLRSIGDPTSARGHFAPLRAELDRRGLTGRLEVPPTRNYWEAARLGEVPLARGWLRQADIDRNPLFFTTVPGATGTGVPLTVDSYRAWLDDNAVQYVAVPDAPLSWVGRAEADLVDGGLPYLTEVWSDRHWRLYAVTDPTPLVGVPGELLHTDGASVTFRTTGAATVPVRVRHSRWLTASGDATVSADGNWTAVTVPRAGTYTLGS</sequence>
<evidence type="ECO:0000256" key="1">
    <source>
        <dbReference type="SAM" id="MobiDB-lite"/>
    </source>
</evidence>
<feature type="transmembrane region" description="Helical" evidence="2">
    <location>
        <begin position="279"/>
        <end position="296"/>
    </location>
</feature>
<protein>
    <submittedName>
        <fullName evidence="3">MFS transporter</fullName>
    </submittedName>
</protein>
<feature type="transmembrane region" description="Helical" evidence="2">
    <location>
        <begin position="69"/>
        <end position="95"/>
    </location>
</feature>
<feature type="transmembrane region" description="Helical" evidence="2">
    <location>
        <begin position="258"/>
        <end position="274"/>
    </location>
</feature>
<comment type="caution">
    <text evidence="3">The sequence shown here is derived from an EMBL/GenBank/DDBJ whole genome shotgun (WGS) entry which is preliminary data.</text>
</comment>
<accession>A0ABQ4I6N6</accession>
<proteinExistence type="predicted"/>
<evidence type="ECO:0000313" key="4">
    <source>
        <dbReference type="Proteomes" id="UP000647860"/>
    </source>
</evidence>